<evidence type="ECO:0000256" key="1">
    <source>
        <dbReference type="ARBA" id="ARBA00022490"/>
    </source>
</evidence>
<dbReference type="InterPro" id="IPR007492">
    <property type="entry name" value="LytTR_DNA-bd_dom"/>
</dbReference>
<gene>
    <name evidence="6" type="ORF">MOZ64_10060</name>
</gene>
<evidence type="ECO:0000313" key="6">
    <source>
        <dbReference type="EMBL" id="MDX8418176.1"/>
    </source>
</evidence>
<dbReference type="Proteomes" id="UP001285244">
    <property type="component" value="Unassembled WGS sequence"/>
</dbReference>
<comment type="caution">
    <text evidence="6">The sequence shown here is derived from an EMBL/GenBank/DDBJ whole genome shotgun (WGS) entry which is preliminary data.</text>
</comment>
<dbReference type="SMART" id="SM00850">
    <property type="entry name" value="LytTR"/>
    <property type="match status" value="1"/>
</dbReference>
<organism evidence="6 7">
    <name type="scientific">Absicoccus intestinalis</name>
    <dbReference type="NCBI Taxonomy" id="2926319"/>
    <lineage>
        <taxon>Bacteria</taxon>
        <taxon>Bacillati</taxon>
        <taxon>Bacillota</taxon>
        <taxon>Erysipelotrichia</taxon>
        <taxon>Erysipelotrichales</taxon>
        <taxon>Erysipelotrichaceae</taxon>
        <taxon>Absicoccus</taxon>
    </lineage>
</organism>
<dbReference type="GO" id="GO:0003677">
    <property type="term" value="F:DNA binding"/>
    <property type="evidence" value="ECO:0007669"/>
    <property type="project" value="UniProtKB-KW"/>
</dbReference>
<dbReference type="PANTHER" id="PTHR37299">
    <property type="entry name" value="TRANSCRIPTIONAL REGULATOR-RELATED"/>
    <property type="match status" value="1"/>
</dbReference>
<evidence type="ECO:0000256" key="4">
    <source>
        <dbReference type="ARBA" id="ARBA00023163"/>
    </source>
</evidence>
<dbReference type="RefSeq" id="WP_320326427.1">
    <property type="nucleotide sequence ID" value="NZ_JALBUS010000019.1"/>
</dbReference>
<dbReference type="PANTHER" id="PTHR37299:SF2">
    <property type="entry name" value="HTH LYTTR-TYPE DOMAIN-CONTAINING PROTEIN"/>
    <property type="match status" value="1"/>
</dbReference>
<proteinExistence type="predicted"/>
<keyword evidence="2" id="KW-0805">Transcription regulation</keyword>
<reference evidence="6 7" key="1">
    <citation type="submission" date="2022-03" db="EMBL/GenBank/DDBJ databases">
        <title>Novel taxa within the pig intestine.</title>
        <authorList>
            <person name="Wylensek D."/>
            <person name="Bishof K."/>
            <person name="Afrizal A."/>
            <person name="Clavel T."/>
        </authorList>
    </citation>
    <scope>NUCLEOTIDE SEQUENCE [LARGE SCALE GENOMIC DNA]</scope>
    <source>
        <strain evidence="6 7">Cla-KB-P134</strain>
    </source>
</reference>
<dbReference type="EMBL" id="JALBUS010000019">
    <property type="protein sequence ID" value="MDX8418176.1"/>
    <property type="molecule type" value="Genomic_DNA"/>
</dbReference>
<dbReference type="InterPro" id="IPR046947">
    <property type="entry name" value="LytR-like"/>
</dbReference>
<evidence type="ECO:0000256" key="2">
    <source>
        <dbReference type="ARBA" id="ARBA00023015"/>
    </source>
</evidence>
<dbReference type="Pfam" id="PF04397">
    <property type="entry name" value="LytTR"/>
    <property type="match status" value="1"/>
</dbReference>
<dbReference type="Gene3D" id="2.40.50.1020">
    <property type="entry name" value="LytTr DNA-binding domain"/>
    <property type="match status" value="1"/>
</dbReference>
<evidence type="ECO:0000259" key="5">
    <source>
        <dbReference type="PROSITE" id="PS50930"/>
    </source>
</evidence>
<keyword evidence="4" id="KW-0804">Transcription</keyword>
<sequence length="143" mass="16831">MKAEIKIENCPEPYAIIHTPEVNEQVQRVLSYMRQDTHTLIGQKDDRQYVLSIHEILFAQVKEEKTYVYTMDQMYRVKHRLYEIKQMVGHDFVQISKSSIVRIDACESVEIDFGGALVLHIKNGLKTYVSRHYLKNFKKQIGL</sequence>
<name>A0ABU4WNN6_9FIRM</name>
<evidence type="ECO:0000256" key="3">
    <source>
        <dbReference type="ARBA" id="ARBA00023125"/>
    </source>
</evidence>
<protein>
    <submittedName>
        <fullName evidence="6">LytTR family transcriptional regulator DNA-binding domain-containing protein</fullName>
    </submittedName>
</protein>
<keyword evidence="1" id="KW-0963">Cytoplasm</keyword>
<dbReference type="PROSITE" id="PS50930">
    <property type="entry name" value="HTH_LYTTR"/>
    <property type="match status" value="1"/>
</dbReference>
<evidence type="ECO:0000313" key="7">
    <source>
        <dbReference type="Proteomes" id="UP001285244"/>
    </source>
</evidence>
<keyword evidence="7" id="KW-1185">Reference proteome</keyword>
<keyword evidence="3 6" id="KW-0238">DNA-binding</keyword>
<feature type="domain" description="HTH LytTR-type" evidence="5">
    <location>
        <begin position="40"/>
        <end position="143"/>
    </location>
</feature>
<accession>A0ABU4WNN6</accession>